<sequence length="257" mass="27931">RIPIMKQSSDKLEELPSTKLGSGRFGGLVQPWAVGVAGASVLLILGLGAWSLQQSQESNRPLHPLSASHHRAVHQVYEPAKQVSQPLHDASAENLEDVLSALEGGDSSAAHVPRKSLATSGSRTQKAQKKQQRADKRKELLDDHHEAKQPTAEEQEKAREVIRDTVKKLQEKQEKKSKKGKAKPKKSADELKADELQALLGVAPVPDAPEADAPDAVDDGAEAEDTSHLDFAKALQEEHDRKIHVELKTVKPGAELT</sequence>
<keyword evidence="2" id="KW-0472">Membrane</keyword>
<evidence type="ECO:0000256" key="1">
    <source>
        <dbReference type="SAM" id="MobiDB-lite"/>
    </source>
</evidence>
<organism evidence="3 4">
    <name type="scientific">Polarella glacialis</name>
    <name type="common">Dinoflagellate</name>
    <dbReference type="NCBI Taxonomy" id="89957"/>
    <lineage>
        <taxon>Eukaryota</taxon>
        <taxon>Sar</taxon>
        <taxon>Alveolata</taxon>
        <taxon>Dinophyceae</taxon>
        <taxon>Suessiales</taxon>
        <taxon>Suessiaceae</taxon>
        <taxon>Polarella</taxon>
    </lineage>
</organism>
<feature type="compositionally biased region" description="Acidic residues" evidence="1">
    <location>
        <begin position="209"/>
        <end position="224"/>
    </location>
</feature>
<dbReference type="EMBL" id="CAJNNW010031490">
    <property type="protein sequence ID" value="CAE8707760.1"/>
    <property type="molecule type" value="Genomic_DNA"/>
</dbReference>
<proteinExistence type="predicted"/>
<keyword evidence="2" id="KW-1133">Transmembrane helix</keyword>
<feature type="non-terminal residue" evidence="3">
    <location>
        <position position="257"/>
    </location>
</feature>
<feature type="non-terminal residue" evidence="3">
    <location>
        <position position="1"/>
    </location>
</feature>
<dbReference type="AlphaFoldDB" id="A0A813KNK9"/>
<keyword evidence="2" id="KW-0812">Transmembrane</keyword>
<dbReference type="Proteomes" id="UP000626109">
    <property type="component" value="Unassembled WGS sequence"/>
</dbReference>
<feature type="compositionally biased region" description="Basic and acidic residues" evidence="1">
    <location>
        <begin position="154"/>
        <end position="174"/>
    </location>
</feature>
<evidence type="ECO:0000313" key="3">
    <source>
        <dbReference type="EMBL" id="CAE8707760.1"/>
    </source>
</evidence>
<feature type="region of interest" description="Disordered" evidence="1">
    <location>
        <begin position="204"/>
        <end position="226"/>
    </location>
</feature>
<comment type="caution">
    <text evidence="3">The sequence shown here is derived from an EMBL/GenBank/DDBJ whole genome shotgun (WGS) entry which is preliminary data.</text>
</comment>
<feature type="compositionally biased region" description="Basic and acidic residues" evidence="1">
    <location>
        <begin position="132"/>
        <end position="148"/>
    </location>
</feature>
<reference evidence="3" key="1">
    <citation type="submission" date="2021-02" db="EMBL/GenBank/DDBJ databases">
        <authorList>
            <person name="Dougan E. K."/>
            <person name="Rhodes N."/>
            <person name="Thang M."/>
            <person name="Chan C."/>
        </authorList>
    </citation>
    <scope>NUCLEOTIDE SEQUENCE</scope>
</reference>
<feature type="region of interest" description="Disordered" evidence="1">
    <location>
        <begin position="106"/>
        <end position="192"/>
    </location>
</feature>
<protein>
    <submittedName>
        <fullName evidence="3">Uncharacterized protein</fullName>
    </submittedName>
</protein>
<accession>A0A813KNK9</accession>
<feature type="transmembrane region" description="Helical" evidence="2">
    <location>
        <begin position="32"/>
        <end position="52"/>
    </location>
</feature>
<name>A0A813KNK9_POLGL</name>
<evidence type="ECO:0000313" key="4">
    <source>
        <dbReference type="Proteomes" id="UP000626109"/>
    </source>
</evidence>
<feature type="compositionally biased region" description="Basic residues" evidence="1">
    <location>
        <begin position="175"/>
        <end position="185"/>
    </location>
</feature>
<evidence type="ECO:0000256" key="2">
    <source>
        <dbReference type="SAM" id="Phobius"/>
    </source>
</evidence>
<gene>
    <name evidence="3" type="ORF">PGLA2088_LOCUS34663</name>
</gene>